<reference evidence="1 2" key="1">
    <citation type="journal article" date="2021" name="J. Hered.">
        <title>A chromosome-level genome assembly of the parasitoid wasp, Cotesia glomerata (Hymenoptera: Braconidae).</title>
        <authorList>
            <person name="Pinto B.J."/>
            <person name="Weis J.J."/>
            <person name="Gamble T."/>
            <person name="Ode P.J."/>
            <person name="Paul R."/>
            <person name="Zaspel J.M."/>
        </authorList>
    </citation>
    <scope>NUCLEOTIDE SEQUENCE [LARGE SCALE GENOMIC DNA]</scope>
    <source>
        <strain evidence="1">CgM1</strain>
    </source>
</reference>
<dbReference type="EMBL" id="JAHXZJ010001864">
    <property type="protein sequence ID" value="KAH0549710.1"/>
    <property type="molecule type" value="Genomic_DNA"/>
</dbReference>
<evidence type="ECO:0000313" key="2">
    <source>
        <dbReference type="Proteomes" id="UP000826195"/>
    </source>
</evidence>
<sequence length="239" mass="27540">MESKNPYGSGLRTHAGTVKHAATQDKGIKSESVLLKIPKFDIILGIYVDWMHCVALGVCRQFARLCVEELYGEEELSFNNFNQEILAFIQSSHGVAQQVYDGFCTKVDDIKLLGEPRILDLTREQFLASRRKHISFEHNSQVQHYYRAVINHLLLHSNSYEKCIKRNNRCVKLSNNEILDIDSFIDIAKMTQCYVIGRCFERLKQPFVPGRKLIHMCMVKSKQKCWVFVHSKIVVGMGE</sequence>
<comment type="caution">
    <text evidence="1">The sequence shown here is derived from an EMBL/GenBank/DDBJ whole genome shotgun (WGS) entry which is preliminary data.</text>
</comment>
<gene>
    <name evidence="1" type="ORF">KQX54_012865</name>
</gene>
<keyword evidence="2" id="KW-1185">Reference proteome</keyword>
<accession>A0AAV7IAC0</accession>
<proteinExistence type="predicted"/>
<protein>
    <submittedName>
        <fullName evidence="1">Uncharacterized protein</fullName>
    </submittedName>
</protein>
<dbReference type="AlphaFoldDB" id="A0AAV7IAC0"/>
<organism evidence="1 2">
    <name type="scientific">Cotesia glomerata</name>
    <name type="common">Lepidopteran parasitic wasp</name>
    <name type="synonym">Apanteles glomeratus</name>
    <dbReference type="NCBI Taxonomy" id="32391"/>
    <lineage>
        <taxon>Eukaryota</taxon>
        <taxon>Metazoa</taxon>
        <taxon>Ecdysozoa</taxon>
        <taxon>Arthropoda</taxon>
        <taxon>Hexapoda</taxon>
        <taxon>Insecta</taxon>
        <taxon>Pterygota</taxon>
        <taxon>Neoptera</taxon>
        <taxon>Endopterygota</taxon>
        <taxon>Hymenoptera</taxon>
        <taxon>Apocrita</taxon>
        <taxon>Ichneumonoidea</taxon>
        <taxon>Braconidae</taxon>
        <taxon>Microgastrinae</taxon>
        <taxon>Cotesia</taxon>
    </lineage>
</organism>
<evidence type="ECO:0000313" key="1">
    <source>
        <dbReference type="EMBL" id="KAH0549710.1"/>
    </source>
</evidence>
<name>A0AAV7IAC0_COTGL</name>
<dbReference type="Proteomes" id="UP000826195">
    <property type="component" value="Unassembled WGS sequence"/>
</dbReference>